<dbReference type="Pfam" id="PF07681">
    <property type="entry name" value="DoxX"/>
    <property type="match status" value="1"/>
</dbReference>
<comment type="similarity">
    <text evidence="2">Belongs to the DoxX family.</text>
</comment>
<dbReference type="InterPro" id="IPR051907">
    <property type="entry name" value="DoxX-like_oxidoreductase"/>
</dbReference>
<evidence type="ECO:0000313" key="8">
    <source>
        <dbReference type="EMBL" id="MFC4675664.1"/>
    </source>
</evidence>
<dbReference type="Proteomes" id="UP001596023">
    <property type="component" value="Unassembled WGS sequence"/>
</dbReference>
<feature type="transmembrane region" description="Helical" evidence="7">
    <location>
        <begin position="51"/>
        <end position="70"/>
    </location>
</feature>
<gene>
    <name evidence="8" type="ORF">ACFO6W_18405</name>
</gene>
<evidence type="ECO:0000313" key="9">
    <source>
        <dbReference type="Proteomes" id="UP001596023"/>
    </source>
</evidence>
<keyword evidence="5 7" id="KW-1133">Transmembrane helix</keyword>
<name>A0ABV9L0C2_9BACT</name>
<feature type="transmembrane region" description="Helical" evidence="7">
    <location>
        <begin position="110"/>
        <end position="129"/>
    </location>
</feature>
<protein>
    <submittedName>
        <fullName evidence="8">DoxX family protein</fullName>
    </submittedName>
</protein>
<keyword evidence="9" id="KW-1185">Reference proteome</keyword>
<evidence type="ECO:0000256" key="4">
    <source>
        <dbReference type="ARBA" id="ARBA00022692"/>
    </source>
</evidence>
<evidence type="ECO:0000256" key="3">
    <source>
        <dbReference type="ARBA" id="ARBA00022475"/>
    </source>
</evidence>
<keyword evidence="3" id="KW-1003">Cell membrane</keyword>
<keyword evidence="4 7" id="KW-0812">Transmembrane</keyword>
<dbReference type="RefSeq" id="WP_379999099.1">
    <property type="nucleotide sequence ID" value="NZ_JBHSGN010000111.1"/>
</dbReference>
<sequence>MKVLERNTDLGLLILRLSIGVLMLMHGVAKLMHGAGGIEQMLEASGLPSSIVYGVYIGEVIAPLFIIFGFGTRIAAAIFAFNMLVAVGMAHSADIFTVNEAGGWTIELQALYFFGAVALIFTGGGKYALSNKKLWD</sequence>
<dbReference type="EMBL" id="JBHSGN010000111">
    <property type="protein sequence ID" value="MFC4675664.1"/>
    <property type="molecule type" value="Genomic_DNA"/>
</dbReference>
<comment type="caution">
    <text evidence="8">The sequence shown here is derived from an EMBL/GenBank/DDBJ whole genome shotgun (WGS) entry which is preliminary data.</text>
</comment>
<evidence type="ECO:0000256" key="5">
    <source>
        <dbReference type="ARBA" id="ARBA00022989"/>
    </source>
</evidence>
<feature type="transmembrane region" description="Helical" evidence="7">
    <location>
        <begin position="77"/>
        <end position="98"/>
    </location>
</feature>
<reference evidence="9" key="1">
    <citation type="journal article" date="2019" name="Int. J. Syst. Evol. Microbiol.">
        <title>The Global Catalogue of Microorganisms (GCM) 10K type strain sequencing project: providing services to taxonomists for standard genome sequencing and annotation.</title>
        <authorList>
            <consortium name="The Broad Institute Genomics Platform"/>
            <consortium name="The Broad Institute Genome Sequencing Center for Infectious Disease"/>
            <person name="Wu L."/>
            <person name="Ma J."/>
        </authorList>
    </citation>
    <scope>NUCLEOTIDE SEQUENCE [LARGE SCALE GENOMIC DNA]</scope>
    <source>
        <strain evidence="9">CCUG 66188</strain>
    </source>
</reference>
<evidence type="ECO:0000256" key="7">
    <source>
        <dbReference type="SAM" id="Phobius"/>
    </source>
</evidence>
<evidence type="ECO:0000256" key="2">
    <source>
        <dbReference type="ARBA" id="ARBA00006679"/>
    </source>
</evidence>
<dbReference type="InterPro" id="IPR032808">
    <property type="entry name" value="DoxX"/>
</dbReference>
<proteinExistence type="inferred from homology"/>
<comment type="subcellular location">
    <subcellularLocation>
        <location evidence="1">Cell membrane</location>
        <topology evidence="1">Multi-pass membrane protein</topology>
    </subcellularLocation>
</comment>
<keyword evidence="6 7" id="KW-0472">Membrane</keyword>
<evidence type="ECO:0000256" key="1">
    <source>
        <dbReference type="ARBA" id="ARBA00004651"/>
    </source>
</evidence>
<dbReference type="PANTHER" id="PTHR33452:SF1">
    <property type="entry name" value="INNER MEMBRANE PROTEIN YPHA-RELATED"/>
    <property type="match status" value="1"/>
</dbReference>
<dbReference type="PANTHER" id="PTHR33452">
    <property type="entry name" value="OXIDOREDUCTASE CATD-RELATED"/>
    <property type="match status" value="1"/>
</dbReference>
<organism evidence="8 9">
    <name type="scientific">Dysgonomonas termitidis</name>
    <dbReference type="NCBI Taxonomy" id="1516126"/>
    <lineage>
        <taxon>Bacteria</taxon>
        <taxon>Pseudomonadati</taxon>
        <taxon>Bacteroidota</taxon>
        <taxon>Bacteroidia</taxon>
        <taxon>Bacteroidales</taxon>
        <taxon>Dysgonomonadaceae</taxon>
        <taxon>Dysgonomonas</taxon>
    </lineage>
</organism>
<accession>A0ABV9L0C2</accession>
<feature type="transmembrane region" description="Helical" evidence="7">
    <location>
        <begin position="12"/>
        <end position="31"/>
    </location>
</feature>
<evidence type="ECO:0000256" key="6">
    <source>
        <dbReference type="ARBA" id="ARBA00023136"/>
    </source>
</evidence>